<dbReference type="EMBL" id="OIVN01003007">
    <property type="protein sequence ID" value="SPD08153.1"/>
    <property type="molecule type" value="Genomic_DNA"/>
</dbReference>
<feature type="region of interest" description="Disordered" evidence="1">
    <location>
        <begin position="118"/>
        <end position="141"/>
    </location>
</feature>
<proteinExistence type="predicted"/>
<name>A0A2N9H8R3_FAGSY</name>
<dbReference type="AlphaFoldDB" id="A0A2N9H8R3"/>
<gene>
    <name evidence="3" type="ORF">FSB_LOCUS31496</name>
    <name evidence="4" type="ORF">FSB_LOCUS36035</name>
</gene>
<accession>A0A2N9H8R3</accession>
<feature type="region of interest" description="Disordered" evidence="1">
    <location>
        <begin position="159"/>
        <end position="183"/>
    </location>
</feature>
<protein>
    <submittedName>
        <fullName evidence="4">Uncharacterized protein</fullName>
    </submittedName>
</protein>
<dbReference type="PANTHER" id="PTHR33592">
    <property type="entry name" value="TRANSMEMBRANE PROTEIN"/>
    <property type="match status" value="1"/>
</dbReference>
<feature type="compositionally biased region" description="Polar residues" evidence="1">
    <location>
        <begin position="131"/>
        <end position="141"/>
    </location>
</feature>
<evidence type="ECO:0000256" key="2">
    <source>
        <dbReference type="SAM" id="SignalP"/>
    </source>
</evidence>
<feature type="signal peptide" evidence="2">
    <location>
        <begin position="1"/>
        <end position="21"/>
    </location>
</feature>
<evidence type="ECO:0000313" key="4">
    <source>
        <dbReference type="EMBL" id="SPD08153.1"/>
    </source>
</evidence>
<sequence>MRLLNVLPVVITMLFLMSMHANEAGRILHGGEQELMNKNILLGSPPGHVLPYAPNPNPYKPAFTISQKAFVGHNLASLQGLLENGPVPPSVSNPGTHIPHLTVSQKTFMSHNIAPLQGSLLKGPVQPSEPNPGTNNNPLSTVNQRAFVGHNMVSLQGLLQKGPVTPSGSDPVTHQIPGPPPHH</sequence>
<dbReference type="EMBL" id="OIVN01002437">
    <property type="protein sequence ID" value="SPD03614.1"/>
    <property type="molecule type" value="Genomic_DNA"/>
</dbReference>
<evidence type="ECO:0000313" key="3">
    <source>
        <dbReference type="EMBL" id="SPD03614.1"/>
    </source>
</evidence>
<keyword evidence="2" id="KW-0732">Signal</keyword>
<evidence type="ECO:0000256" key="1">
    <source>
        <dbReference type="SAM" id="MobiDB-lite"/>
    </source>
</evidence>
<dbReference type="PANTHER" id="PTHR33592:SF5">
    <property type="entry name" value="TRANSMEMBRANE PROTEIN"/>
    <property type="match status" value="1"/>
</dbReference>
<organism evidence="4">
    <name type="scientific">Fagus sylvatica</name>
    <name type="common">Beechnut</name>
    <dbReference type="NCBI Taxonomy" id="28930"/>
    <lineage>
        <taxon>Eukaryota</taxon>
        <taxon>Viridiplantae</taxon>
        <taxon>Streptophyta</taxon>
        <taxon>Embryophyta</taxon>
        <taxon>Tracheophyta</taxon>
        <taxon>Spermatophyta</taxon>
        <taxon>Magnoliopsida</taxon>
        <taxon>eudicotyledons</taxon>
        <taxon>Gunneridae</taxon>
        <taxon>Pentapetalae</taxon>
        <taxon>rosids</taxon>
        <taxon>fabids</taxon>
        <taxon>Fagales</taxon>
        <taxon>Fagaceae</taxon>
        <taxon>Fagus</taxon>
    </lineage>
</organism>
<feature type="chain" id="PRO_5015084665" evidence="2">
    <location>
        <begin position="22"/>
        <end position="183"/>
    </location>
</feature>
<reference evidence="4" key="1">
    <citation type="submission" date="2018-02" db="EMBL/GenBank/DDBJ databases">
        <authorList>
            <person name="Cohen D.B."/>
            <person name="Kent A.D."/>
        </authorList>
    </citation>
    <scope>NUCLEOTIDE SEQUENCE</scope>
</reference>